<organism evidence="3">
    <name type="scientific">bioreactor metagenome</name>
    <dbReference type="NCBI Taxonomy" id="1076179"/>
    <lineage>
        <taxon>unclassified sequences</taxon>
        <taxon>metagenomes</taxon>
        <taxon>ecological metagenomes</taxon>
    </lineage>
</organism>
<dbReference type="EC" id="2.8.1.7" evidence="3"/>
<evidence type="ECO:0000259" key="2">
    <source>
        <dbReference type="Pfam" id="PF00266"/>
    </source>
</evidence>
<name>A0A645DDV2_9ZZZZ</name>
<dbReference type="SUPFAM" id="SSF53383">
    <property type="entry name" value="PLP-dependent transferases"/>
    <property type="match status" value="1"/>
</dbReference>
<dbReference type="EMBL" id="VSSQ01035088">
    <property type="protein sequence ID" value="MPM87218.1"/>
    <property type="molecule type" value="Genomic_DNA"/>
</dbReference>
<dbReference type="InterPro" id="IPR015422">
    <property type="entry name" value="PyrdxlP-dep_Trfase_small"/>
</dbReference>
<dbReference type="GO" id="GO:0031071">
    <property type="term" value="F:cysteine desulfurase activity"/>
    <property type="evidence" value="ECO:0007669"/>
    <property type="project" value="UniProtKB-EC"/>
</dbReference>
<dbReference type="PANTHER" id="PTHR11601:SF34">
    <property type="entry name" value="CYSTEINE DESULFURASE"/>
    <property type="match status" value="1"/>
</dbReference>
<dbReference type="InterPro" id="IPR015424">
    <property type="entry name" value="PyrdxlP-dep_Trfase"/>
</dbReference>
<gene>
    <name evidence="3" type="primary">iscS_48</name>
    <name evidence="3" type="ORF">SDC9_134312</name>
</gene>
<keyword evidence="3" id="KW-0808">Transferase</keyword>
<dbReference type="PANTHER" id="PTHR11601">
    <property type="entry name" value="CYSTEINE DESULFURYLASE FAMILY MEMBER"/>
    <property type="match status" value="1"/>
</dbReference>
<feature type="domain" description="Aminotransferase class V" evidence="2">
    <location>
        <begin position="2"/>
        <end position="121"/>
    </location>
</feature>
<comment type="cofactor">
    <cofactor evidence="1">
        <name>pyridoxal 5'-phosphate</name>
        <dbReference type="ChEBI" id="CHEBI:597326"/>
    </cofactor>
</comment>
<reference evidence="3" key="1">
    <citation type="submission" date="2019-08" db="EMBL/GenBank/DDBJ databases">
        <authorList>
            <person name="Kucharzyk K."/>
            <person name="Murdoch R.W."/>
            <person name="Higgins S."/>
            <person name="Loffler F."/>
        </authorList>
    </citation>
    <scope>NUCLEOTIDE SEQUENCE</scope>
</reference>
<dbReference type="Gene3D" id="3.90.1150.10">
    <property type="entry name" value="Aspartate Aminotransferase, domain 1"/>
    <property type="match status" value="1"/>
</dbReference>
<dbReference type="Pfam" id="PF00266">
    <property type="entry name" value="Aminotran_5"/>
    <property type="match status" value="1"/>
</dbReference>
<dbReference type="InterPro" id="IPR000192">
    <property type="entry name" value="Aminotrans_V_dom"/>
</dbReference>
<protein>
    <submittedName>
        <fullName evidence="3">Cysteine desulfurase IscS</fullName>
        <ecNumber evidence="3">2.8.1.7</ecNumber>
    </submittedName>
</protein>
<comment type="caution">
    <text evidence="3">The sequence shown here is derived from an EMBL/GenBank/DDBJ whole genome shotgun (WGS) entry which is preliminary data.</text>
</comment>
<accession>A0A645DDV2</accession>
<sequence length="141" mass="14927">MLRPGTENLPAIAGFAKALSCAEIPASSLVRDRLQTLLLERFPAARVNGDTVERLPHILNITLPGVPSERLLPLLSAAEIYVSARAACAGGERKPSHVLSAMGLSATQAGETLRFSSGFGSKLSDADETSNAIDFATQNYF</sequence>
<evidence type="ECO:0000313" key="3">
    <source>
        <dbReference type="EMBL" id="MPM87218.1"/>
    </source>
</evidence>
<proteinExistence type="predicted"/>
<dbReference type="AlphaFoldDB" id="A0A645DDV2"/>
<evidence type="ECO:0000256" key="1">
    <source>
        <dbReference type="ARBA" id="ARBA00001933"/>
    </source>
</evidence>